<protein>
    <submittedName>
        <fullName evidence="1">Uncharacterized protein</fullName>
    </submittedName>
</protein>
<keyword evidence="2" id="KW-1185">Reference proteome</keyword>
<reference evidence="1" key="2">
    <citation type="submission" date="2022-09" db="EMBL/GenBank/DDBJ databases">
        <title>Biosynthetic gene clusters of Dactylosporangioum fulvum.</title>
        <authorList>
            <person name="Caradec T."/>
        </authorList>
    </citation>
    <scope>NUCLEOTIDE SEQUENCE</scope>
    <source>
        <strain evidence="1">NRRL B-16292</strain>
    </source>
</reference>
<gene>
    <name evidence="1" type="ORF">Dfulv_23580</name>
</gene>
<organism evidence="1 2">
    <name type="scientific">Dactylosporangium fulvum</name>
    <dbReference type="NCBI Taxonomy" id="53359"/>
    <lineage>
        <taxon>Bacteria</taxon>
        <taxon>Bacillati</taxon>
        <taxon>Actinomycetota</taxon>
        <taxon>Actinomycetes</taxon>
        <taxon>Micromonosporales</taxon>
        <taxon>Micromonosporaceae</taxon>
        <taxon>Dactylosporangium</taxon>
    </lineage>
</organism>
<reference evidence="1" key="1">
    <citation type="submission" date="2021-04" db="EMBL/GenBank/DDBJ databases">
        <authorList>
            <person name="Hartkoorn R.C."/>
            <person name="Beaudoing E."/>
            <person name="Hot D."/>
        </authorList>
    </citation>
    <scope>NUCLEOTIDE SEQUENCE</scope>
    <source>
        <strain evidence="1">NRRL B-16292</strain>
    </source>
</reference>
<dbReference type="EMBL" id="CP073720">
    <property type="protein sequence ID" value="UWP87059.1"/>
    <property type="molecule type" value="Genomic_DNA"/>
</dbReference>
<accession>A0ABY5WD42</accession>
<name>A0ABY5WD42_9ACTN</name>
<sequence length="105" mass="11021">MTDLFEMIRQGDVAATAAVFTGLDEARRRELGAGLVARLKRDRGAWWHDRPAAALAVAVVAGLPSAAAAAQVLDHRSFGARSGRLHPLGLSGRGEGVVEVAHGQQ</sequence>
<proteinExistence type="predicted"/>
<dbReference type="RefSeq" id="WP_259866861.1">
    <property type="nucleotide sequence ID" value="NZ_BAAAST010000071.1"/>
</dbReference>
<evidence type="ECO:0000313" key="2">
    <source>
        <dbReference type="Proteomes" id="UP001059617"/>
    </source>
</evidence>
<evidence type="ECO:0000313" key="1">
    <source>
        <dbReference type="EMBL" id="UWP87059.1"/>
    </source>
</evidence>
<dbReference type="Proteomes" id="UP001059617">
    <property type="component" value="Chromosome"/>
</dbReference>